<name>A0A1Y4SNQ7_9FIRM</name>
<dbReference type="OrthoDB" id="9894898at2"/>
<keyword evidence="2" id="KW-1185">Reference proteome</keyword>
<dbReference type="RefSeq" id="WP_087360412.1">
    <property type="nucleotide sequence ID" value="NZ_NFLJ01000064.1"/>
</dbReference>
<evidence type="ECO:0000313" key="2">
    <source>
        <dbReference type="Proteomes" id="UP000195305"/>
    </source>
</evidence>
<sequence>MAKTKILVLVKANPSPFAKEVLQYQEKLIRENIDLSKAILCGTYRFIGKELNFNSFKESCIIQKIRARSIDQIMIISKSIISSDISVCNDFECFCNHYDVDLVELSSLFQVMNEIIRISR</sequence>
<comment type="caution">
    <text evidence="1">The sequence shown here is derived from an EMBL/GenBank/DDBJ whole genome shotgun (WGS) entry which is preliminary data.</text>
</comment>
<gene>
    <name evidence="1" type="ORF">B5E75_13735</name>
</gene>
<protein>
    <submittedName>
        <fullName evidence="1">Uncharacterized protein</fullName>
    </submittedName>
</protein>
<reference evidence="1 2" key="1">
    <citation type="journal article" date="2018" name="BMC Genomics">
        <title>Whole genome sequencing and function prediction of 133 gut anaerobes isolated from chicken caecum in pure cultures.</title>
        <authorList>
            <person name="Medvecky M."/>
            <person name="Cejkova D."/>
            <person name="Polansky O."/>
            <person name="Karasova D."/>
            <person name="Kubasova T."/>
            <person name="Cizek A."/>
            <person name="Rychlik I."/>
        </authorList>
    </citation>
    <scope>NUCLEOTIDE SEQUENCE [LARGE SCALE GENOMIC DNA]</scope>
    <source>
        <strain evidence="1 2">An13</strain>
    </source>
</reference>
<dbReference type="AlphaFoldDB" id="A0A1Y4SNQ7"/>
<accession>A0A1Y4SNQ7</accession>
<dbReference type="Proteomes" id="UP000195305">
    <property type="component" value="Unassembled WGS sequence"/>
</dbReference>
<organism evidence="1 2">
    <name type="scientific">Massilimicrobiota timonensis</name>
    <dbReference type="NCBI Taxonomy" id="1776392"/>
    <lineage>
        <taxon>Bacteria</taxon>
        <taxon>Bacillati</taxon>
        <taxon>Bacillota</taxon>
        <taxon>Erysipelotrichia</taxon>
        <taxon>Erysipelotrichales</taxon>
        <taxon>Erysipelotrichaceae</taxon>
        <taxon>Massilimicrobiota</taxon>
    </lineage>
</organism>
<proteinExistence type="predicted"/>
<dbReference type="EMBL" id="NFLJ01000064">
    <property type="protein sequence ID" value="OUQ30601.1"/>
    <property type="molecule type" value="Genomic_DNA"/>
</dbReference>
<evidence type="ECO:0000313" key="1">
    <source>
        <dbReference type="EMBL" id="OUQ30601.1"/>
    </source>
</evidence>